<comment type="subcellular location">
    <subcellularLocation>
        <location evidence="1">Membrane</location>
        <topology evidence="1">Multi-pass membrane protein</topology>
    </subcellularLocation>
</comment>
<keyword evidence="8" id="KW-0807">Transducer</keyword>
<dbReference type="Proteomes" id="UP001558613">
    <property type="component" value="Unassembled WGS sequence"/>
</dbReference>
<feature type="transmembrane region" description="Helical" evidence="9">
    <location>
        <begin position="66"/>
        <end position="89"/>
    </location>
</feature>
<dbReference type="PANTHER" id="PTHR24232:SF20">
    <property type="entry name" value="PROTEINASE-ACTIVATED RECEPTOR 1"/>
    <property type="match status" value="1"/>
</dbReference>
<evidence type="ECO:0000256" key="3">
    <source>
        <dbReference type="ARBA" id="ARBA00022989"/>
    </source>
</evidence>
<keyword evidence="6" id="KW-0675">Receptor</keyword>
<evidence type="ECO:0000256" key="1">
    <source>
        <dbReference type="ARBA" id="ARBA00004141"/>
    </source>
</evidence>
<dbReference type="PROSITE" id="PS50262">
    <property type="entry name" value="G_PROTEIN_RECEP_F1_2"/>
    <property type="match status" value="1"/>
</dbReference>
<dbReference type="Pfam" id="PF00001">
    <property type="entry name" value="7tm_1"/>
    <property type="match status" value="1"/>
</dbReference>
<dbReference type="EMBL" id="JAYMGO010000004">
    <property type="protein sequence ID" value="KAL1276771.1"/>
    <property type="molecule type" value="Genomic_DNA"/>
</dbReference>
<comment type="caution">
    <text evidence="11">The sequence shown here is derived from an EMBL/GenBank/DDBJ whole genome shotgun (WGS) entry which is preliminary data.</text>
</comment>
<evidence type="ECO:0000256" key="9">
    <source>
        <dbReference type="SAM" id="Phobius"/>
    </source>
</evidence>
<keyword evidence="4" id="KW-0297">G-protein coupled receptor</keyword>
<dbReference type="InterPro" id="IPR017452">
    <property type="entry name" value="GPCR_Rhodpsn_7TM"/>
</dbReference>
<keyword evidence="7" id="KW-0325">Glycoprotein</keyword>
<sequence length="101" mass="11275">MSMSVDRLLAVMFPVASLTWRSAKKATCVCALVWLLAFAVNYSTIIYVLTTKNNHLKTSSDKRSRAVIMAVSVLMEFVVCFAPTNGILFTTVVRLATRRQQ</sequence>
<evidence type="ECO:0000256" key="6">
    <source>
        <dbReference type="ARBA" id="ARBA00023170"/>
    </source>
</evidence>
<evidence type="ECO:0000256" key="5">
    <source>
        <dbReference type="ARBA" id="ARBA00023136"/>
    </source>
</evidence>
<evidence type="ECO:0000256" key="7">
    <source>
        <dbReference type="ARBA" id="ARBA00023180"/>
    </source>
</evidence>
<feature type="transmembrane region" description="Helical" evidence="9">
    <location>
        <begin position="31"/>
        <end position="50"/>
    </location>
</feature>
<dbReference type="Gene3D" id="1.20.1070.10">
    <property type="entry name" value="Rhodopsin 7-helix transmembrane proteins"/>
    <property type="match status" value="1"/>
</dbReference>
<dbReference type="InterPro" id="IPR000276">
    <property type="entry name" value="GPCR_Rhodpsn"/>
</dbReference>
<evidence type="ECO:0000259" key="10">
    <source>
        <dbReference type="PROSITE" id="PS50262"/>
    </source>
</evidence>
<keyword evidence="2 9" id="KW-0812">Transmembrane</keyword>
<dbReference type="PANTHER" id="PTHR24232">
    <property type="entry name" value="G-PROTEIN COUPLED RECEPTOR"/>
    <property type="match status" value="1"/>
</dbReference>
<reference evidence="11 12" key="1">
    <citation type="submission" date="2023-09" db="EMBL/GenBank/DDBJ databases">
        <authorList>
            <person name="Wang M."/>
        </authorList>
    </citation>
    <scope>NUCLEOTIDE SEQUENCE [LARGE SCALE GENOMIC DNA]</scope>
    <source>
        <strain evidence="11">GT-2023</strain>
        <tissue evidence="11">Liver</tissue>
    </source>
</reference>
<keyword evidence="3 9" id="KW-1133">Transmembrane helix</keyword>
<name>A0ABR3NJ98_9TELE</name>
<protein>
    <recommendedName>
        <fullName evidence="10">G-protein coupled receptors family 1 profile domain-containing protein</fullName>
    </recommendedName>
</protein>
<organism evidence="11 12">
    <name type="scientific">Cirrhinus molitorella</name>
    <name type="common">mud carp</name>
    <dbReference type="NCBI Taxonomy" id="172907"/>
    <lineage>
        <taxon>Eukaryota</taxon>
        <taxon>Metazoa</taxon>
        <taxon>Chordata</taxon>
        <taxon>Craniata</taxon>
        <taxon>Vertebrata</taxon>
        <taxon>Euteleostomi</taxon>
        <taxon>Actinopterygii</taxon>
        <taxon>Neopterygii</taxon>
        <taxon>Teleostei</taxon>
        <taxon>Ostariophysi</taxon>
        <taxon>Cypriniformes</taxon>
        <taxon>Cyprinidae</taxon>
        <taxon>Labeoninae</taxon>
        <taxon>Labeonini</taxon>
        <taxon>Cirrhinus</taxon>
    </lineage>
</organism>
<evidence type="ECO:0000256" key="8">
    <source>
        <dbReference type="ARBA" id="ARBA00023224"/>
    </source>
</evidence>
<evidence type="ECO:0000313" key="11">
    <source>
        <dbReference type="EMBL" id="KAL1276771.1"/>
    </source>
</evidence>
<keyword evidence="5 9" id="KW-0472">Membrane</keyword>
<evidence type="ECO:0000313" key="12">
    <source>
        <dbReference type="Proteomes" id="UP001558613"/>
    </source>
</evidence>
<feature type="domain" description="G-protein coupled receptors family 1 profile" evidence="10">
    <location>
        <begin position="1"/>
        <end position="101"/>
    </location>
</feature>
<accession>A0ABR3NJ98</accession>
<proteinExistence type="predicted"/>
<gene>
    <name evidence="11" type="ORF">QQF64_036394</name>
</gene>
<evidence type="ECO:0000256" key="4">
    <source>
        <dbReference type="ARBA" id="ARBA00023040"/>
    </source>
</evidence>
<keyword evidence="12" id="KW-1185">Reference proteome</keyword>
<dbReference type="SUPFAM" id="SSF81321">
    <property type="entry name" value="Family A G protein-coupled receptor-like"/>
    <property type="match status" value="1"/>
</dbReference>
<evidence type="ECO:0000256" key="2">
    <source>
        <dbReference type="ARBA" id="ARBA00022692"/>
    </source>
</evidence>